<gene>
    <name evidence="2" type="ORF">B5M47_03755</name>
</gene>
<accession>A0A1W9NWL3</accession>
<reference evidence="3" key="1">
    <citation type="submission" date="2017-03" db="EMBL/GenBank/DDBJ databases">
        <title>Novel pathways for hydrocarbon cycling and metabolic interdependencies in hydrothermal sediment communities.</title>
        <authorList>
            <person name="Dombrowski N."/>
            <person name="Seitz K."/>
            <person name="Teske A."/>
            <person name="Baker B."/>
        </authorList>
    </citation>
    <scope>NUCLEOTIDE SEQUENCE [LARGE SCALE GENOMIC DNA]</scope>
</reference>
<feature type="non-terminal residue" evidence="2">
    <location>
        <position position="1"/>
    </location>
</feature>
<evidence type="ECO:0000313" key="2">
    <source>
        <dbReference type="EMBL" id="OQX50535.1"/>
    </source>
</evidence>
<proteinExistence type="predicted"/>
<evidence type="ECO:0000313" key="3">
    <source>
        <dbReference type="Proteomes" id="UP000192520"/>
    </source>
</evidence>
<feature type="region of interest" description="Disordered" evidence="1">
    <location>
        <begin position="1"/>
        <end position="24"/>
    </location>
</feature>
<dbReference type="AlphaFoldDB" id="A0A1W9NWL3"/>
<dbReference type="EMBL" id="MZGJ01000031">
    <property type="protein sequence ID" value="OQX50535.1"/>
    <property type="molecule type" value="Genomic_DNA"/>
</dbReference>
<comment type="caution">
    <text evidence="2">The sequence shown here is derived from an EMBL/GenBank/DDBJ whole genome shotgun (WGS) entry which is preliminary data.</text>
</comment>
<organism evidence="2 3">
    <name type="scientific">candidate division CPR3 bacterium 4484_211</name>
    <dbReference type="NCBI Taxonomy" id="1968527"/>
    <lineage>
        <taxon>Bacteria</taxon>
        <taxon>Bacteria division CPR3</taxon>
    </lineage>
</organism>
<dbReference type="Proteomes" id="UP000192520">
    <property type="component" value="Unassembled WGS sequence"/>
</dbReference>
<evidence type="ECO:0000256" key="1">
    <source>
        <dbReference type="SAM" id="MobiDB-lite"/>
    </source>
</evidence>
<name>A0A1W9NWL3_UNCC3</name>
<sequence length="80" mass="9118">REGDLKDRPRTPKRQPSKTPSQIEDKVIEVKNQTGVLDVAVSKLEEAVWVYPMAAGVNLWCKIYFLGNNFVSSRIRLSKD</sequence>
<feature type="compositionally biased region" description="Basic and acidic residues" evidence="1">
    <location>
        <begin position="1"/>
        <end position="10"/>
    </location>
</feature>
<protein>
    <submittedName>
        <fullName evidence="2">Uncharacterized protein</fullName>
    </submittedName>
</protein>